<dbReference type="AlphaFoldDB" id="A0A1M7TPJ7"/>
<feature type="domain" description="HTH hxlR-type" evidence="4">
    <location>
        <begin position="10"/>
        <end position="108"/>
    </location>
</feature>
<name>A0A1M7TPJ7_9BACT</name>
<evidence type="ECO:0000259" key="4">
    <source>
        <dbReference type="PROSITE" id="PS51118"/>
    </source>
</evidence>
<dbReference type="Gene3D" id="1.10.10.10">
    <property type="entry name" value="Winged helix-like DNA-binding domain superfamily/Winged helix DNA-binding domain"/>
    <property type="match status" value="1"/>
</dbReference>
<dbReference type="Pfam" id="PF01638">
    <property type="entry name" value="HxlR"/>
    <property type="match status" value="1"/>
</dbReference>
<sequence length="125" mass="14036">MGLIKSSYACMLTLAMDIVGGKWKMVILWQLRNGVVRFSELKRRLNGITQKMLTQQLRELEDAGLITRTVYPVVPPKVEYSLAEEGTKLIPALDSLCQWSTNYATSHGIIESSCCATHMVEKKTT</sequence>
<dbReference type="GO" id="GO:0006355">
    <property type="term" value="P:regulation of DNA-templated transcription"/>
    <property type="evidence" value="ECO:0007669"/>
    <property type="project" value="UniProtKB-ARBA"/>
</dbReference>
<dbReference type="EMBL" id="FRDI01000018">
    <property type="protein sequence ID" value="SHN72662.1"/>
    <property type="molecule type" value="Genomic_DNA"/>
</dbReference>
<evidence type="ECO:0000313" key="5">
    <source>
        <dbReference type="EMBL" id="SHN72662.1"/>
    </source>
</evidence>
<dbReference type="PROSITE" id="PS51118">
    <property type="entry name" value="HTH_HXLR"/>
    <property type="match status" value="1"/>
</dbReference>
<dbReference type="InterPro" id="IPR036390">
    <property type="entry name" value="WH_DNA-bd_sf"/>
</dbReference>
<evidence type="ECO:0000313" key="6">
    <source>
        <dbReference type="Proteomes" id="UP000186469"/>
    </source>
</evidence>
<dbReference type="GO" id="GO:0003677">
    <property type="term" value="F:DNA binding"/>
    <property type="evidence" value="ECO:0007669"/>
    <property type="project" value="UniProtKB-KW"/>
</dbReference>
<protein>
    <submittedName>
        <fullName evidence="5">Transcriptional regulator, HxlR family</fullName>
    </submittedName>
</protein>
<dbReference type="PANTHER" id="PTHR33204:SF29">
    <property type="entry name" value="TRANSCRIPTIONAL REGULATOR"/>
    <property type="match status" value="1"/>
</dbReference>
<accession>A0A1M7TPJ7</accession>
<gene>
    <name evidence="5" type="ORF">SAMN02745728_02335</name>
</gene>
<keyword evidence="2" id="KW-0238">DNA-binding</keyword>
<evidence type="ECO:0000256" key="3">
    <source>
        <dbReference type="ARBA" id="ARBA00023163"/>
    </source>
</evidence>
<keyword evidence="6" id="KW-1185">Reference proteome</keyword>
<dbReference type="InterPro" id="IPR011991">
    <property type="entry name" value="ArsR-like_HTH"/>
</dbReference>
<dbReference type="InterPro" id="IPR002577">
    <property type="entry name" value="HTH_HxlR"/>
</dbReference>
<dbReference type="PANTHER" id="PTHR33204">
    <property type="entry name" value="TRANSCRIPTIONAL REGULATOR, MARR FAMILY"/>
    <property type="match status" value="1"/>
</dbReference>
<evidence type="ECO:0000256" key="1">
    <source>
        <dbReference type="ARBA" id="ARBA00023015"/>
    </source>
</evidence>
<dbReference type="Proteomes" id="UP000186469">
    <property type="component" value="Unassembled WGS sequence"/>
</dbReference>
<dbReference type="InterPro" id="IPR036388">
    <property type="entry name" value="WH-like_DNA-bd_sf"/>
</dbReference>
<keyword evidence="3" id="KW-0804">Transcription</keyword>
<evidence type="ECO:0000256" key="2">
    <source>
        <dbReference type="ARBA" id="ARBA00023125"/>
    </source>
</evidence>
<dbReference type="STRING" id="1121455.SAMN02745728_02335"/>
<keyword evidence="1" id="KW-0805">Transcription regulation</keyword>
<dbReference type="CDD" id="cd00090">
    <property type="entry name" value="HTH_ARSR"/>
    <property type="match status" value="1"/>
</dbReference>
<dbReference type="RefSeq" id="WP_072697999.1">
    <property type="nucleotide sequence ID" value="NZ_FRDI01000018.1"/>
</dbReference>
<dbReference type="SUPFAM" id="SSF46785">
    <property type="entry name" value="Winged helix' DNA-binding domain"/>
    <property type="match status" value="1"/>
</dbReference>
<proteinExistence type="predicted"/>
<organism evidence="5 6">
    <name type="scientific">Desulfovibrio litoralis DSM 11393</name>
    <dbReference type="NCBI Taxonomy" id="1121455"/>
    <lineage>
        <taxon>Bacteria</taxon>
        <taxon>Pseudomonadati</taxon>
        <taxon>Thermodesulfobacteriota</taxon>
        <taxon>Desulfovibrionia</taxon>
        <taxon>Desulfovibrionales</taxon>
        <taxon>Desulfovibrionaceae</taxon>
        <taxon>Desulfovibrio</taxon>
    </lineage>
</organism>
<reference evidence="5 6" key="1">
    <citation type="submission" date="2016-12" db="EMBL/GenBank/DDBJ databases">
        <authorList>
            <person name="Song W.-J."/>
            <person name="Kurnit D.M."/>
        </authorList>
    </citation>
    <scope>NUCLEOTIDE SEQUENCE [LARGE SCALE GENOMIC DNA]</scope>
    <source>
        <strain evidence="5 6">DSM 11393</strain>
    </source>
</reference>